<protein>
    <submittedName>
        <fullName evidence="1">Uncharacterized protein</fullName>
    </submittedName>
</protein>
<dbReference type="AlphaFoldDB" id="A0A6G0U6I4"/>
<proteinExistence type="predicted"/>
<comment type="caution">
    <text evidence="1">The sequence shown here is derived from an EMBL/GenBank/DDBJ whole genome shotgun (WGS) entry which is preliminary data.</text>
</comment>
<accession>A0A6G0U6I4</accession>
<reference evidence="1 2" key="1">
    <citation type="submission" date="2019-08" db="EMBL/GenBank/DDBJ databases">
        <title>The genome of the soybean aphid Biotype 1, its phylome, world population structure and adaptation to the North American continent.</title>
        <authorList>
            <person name="Giordano R."/>
            <person name="Donthu R.K."/>
            <person name="Hernandez A.G."/>
            <person name="Wright C.L."/>
            <person name="Zimin A.V."/>
        </authorList>
    </citation>
    <scope>NUCLEOTIDE SEQUENCE [LARGE SCALE GENOMIC DNA]</scope>
    <source>
        <tissue evidence="1">Whole aphids</tissue>
    </source>
</reference>
<dbReference type="Proteomes" id="UP000475862">
    <property type="component" value="Unassembled WGS sequence"/>
</dbReference>
<sequence length="209" mass="25301">MQDILETNKINSQLVCYYYYNNQQSSLGWNLNFNFYNKSASVILAASNRNSPDKYLVIFVWYMEHYDLHTDYLDYQSVWMAHYYRQYCSFSSHVHHHFENYLKKYKQNQNENNETNQNHHIHHYQDKHLILPLLIELYPICSLLWLFRALELWAYEVAEVAFGELLQVEVVEHELLVLDDEQEEHLQIVAFHVLVLVQFDHYGRVSKTF</sequence>
<evidence type="ECO:0000313" key="1">
    <source>
        <dbReference type="EMBL" id="KAE9544684.1"/>
    </source>
</evidence>
<keyword evidence="2" id="KW-1185">Reference proteome</keyword>
<organism evidence="1 2">
    <name type="scientific">Aphis glycines</name>
    <name type="common">Soybean aphid</name>
    <dbReference type="NCBI Taxonomy" id="307491"/>
    <lineage>
        <taxon>Eukaryota</taxon>
        <taxon>Metazoa</taxon>
        <taxon>Ecdysozoa</taxon>
        <taxon>Arthropoda</taxon>
        <taxon>Hexapoda</taxon>
        <taxon>Insecta</taxon>
        <taxon>Pterygota</taxon>
        <taxon>Neoptera</taxon>
        <taxon>Paraneoptera</taxon>
        <taxon>Hemiptera</taxon>
        <taxon>Sternorrhyncha</taxon>
        <taxon>Aphidomorpha</taxon>
        <taxon>Aphidoidea</taxon>
        <taxon>Aphididae</taxon>
        <taxon>Aphidini</taxon>
        <taxon>Aphis</taxon>
        <taxon>Aphis</taxon>
    </lineage>
</organism>
<name>A0A6G0U6I4_APHGL</name>
<gene>
    <name evidence="1" type="ORF">AGLY_000226</name>
</gene>
<dbReference type="EMBL" id="VYZN01000001">
    <property type="protein sequence ID" value="KAE9544684.1"/>
    <property type="molecule type" value="Genomic_DNA"/>
</dbReference>
<evidence type="ECO:0000313" key="2">
    <source>
        <dbReference type="Proteomes" id="UP000475862"/>
    </source>
</evidence>